<evidence type="ECO:0000256" key="1">
    <source>
        <dbReference type="ARBA" id="ARBA00009143"/>
    </source>
</evidence>
<comment type="similarity">
    <text evidence="1">Belongs to the SAP18 family.</text>
</comment>
<dbReference type="Gene3D" id="3.10.20.550">
    <property type="entry name" value="ASAP complex, SAP18 subunit"/>
    <property type="match status" value="1"/>
</dbReference>
<dbReference type="AlphaFoldDB" id="A0A8H7KEU7"/>
<sequence length="207" mass="22203">MSSVSSGRDEPVPFLLQLFYRTGSFHTPEDFSSHTLPSHVSVYTGQDCTLHQLALELAALKPSAIPTPAIGTRLAFQLVCPDLRNSNGISNSPPRYAVKDLGSIVLGGHGPGADHDAGLFDISLDDQKTLADARFVSRRYPPLRENLSPARGTAVRVGEVTLLLETAGLDVVDIEEDEAAGKKGPEVAFRLENGGGVRVFQRVLKAD</sequence>
<protein>
    <submittedName>
        <fullName evidence="2">Uncharacterized protein</fullName>
    </submittedName>
</protein>
<dbReference type="Proteomes" id="UP000616885">
    <property type="component" value="Unassembled WGS sequence"/>
</dbReference>
<dbReference type="EMBL" id="JADCTT010000008">
    <property type="protein sequence ID" value="KAF9749363.1"/>
    <property type="molecule type" value="Genomic_DNA"/>
</dbReference>
<dbReference type="PANTHER" id="PTHR13082:SF0">
    <property type="entry name" value="HISTONE DEACETYLASE COMPLEX SUBUNIT SAP18"/>
    <property type="match status" value="1"/>
</dbReference>
<dbReference type="PANTHER" id="PTHR13082">
    <property type="entry name" value="SAP18"/>
    <property type="match status" value="1"/>
</dbReference>
<proteinExistence type="inferred from homology"/>
<organism evidence="2 3">
    <name type="scientific">Bionectria ochroleuca</name>
    <name type="common">Gliocladium roseum</name>
    <dbReference type="NCBI Taxonomy" id="29856"/>
    <lineage>
        <taxon>Eukaryota</taxon>
        <taxon>Fungi</taxon>
        <taxon>Dikarya</taxon>
        <taxon>Ascomycota</taxon>
        <taxon>Pezizomycotina</taxon>
        <taxon>Sordariomycetes</taxon>
        <taxon>Hypocreomycetidae</taxon>
        <taxon>Hypocreales</taxon>
        <taxon>Bionectriaceae</taxon>
        <taxon>Clonostachys</taxon>
    </lineage>
</organism>
<gene>
    <name evidence="2" type="ORF">IM811_017158</name>
</gene>
<reference evidence="2" key="1">
    <citation type="submission" date="2020-10" db="EMBL/GenBank/DDBJ databases">
        <title>High-Quality Genome Resource of Clonostachys rosea strain S41 by Oxford Nanopore Long-Read Sequencing.</title>
        <authorList>
            <person name="Wang H."/>
        </authorList>
    </citation>
    <scope>NUCLEOTIDE SEQUENCE</scope>
    <source>
        <strain evidence="2">S41</strain>
    </source>
</reference>
<dbReference type="InterPro" id="IPR042534">
    <property type="entry name" value="SAP18_sf"/>
</dbReference>
<dbReference type="GO" id="GO:0005634">
    <property type="term" value="C:nucleus"/>
    <property type="evidence" value="ECO:0007669"/>
    <property type="project" value="TreeGrafter"/>
</dbReference>
<dbReference type="InterPro" id="IPR010516">
    <property type="entry name" value="SAP18"/>
</dbReference>
<accession>A0A8H7KEU7</accession>
<dbReference type="Pfam" id="PF06487">
    <property type="entry name" value="SAP18"/>
    <property type="match status" value="1"/>
</dbReference>
<comment type="caution">
    <text evidence="2">The sequence shown here is derived from an EMBL/GenBank/DDBJ whole genome shotgun (WGS) entry which is preliminary data.</text>
</comment>
<evidence type="ECO:0000313" key="3">
    <source>
        <dbReference type="Proteomes" id="UP000616885"/>
    </source>
</evidence>
<evidence type="ECO:0000313" key="2">
    <source>
        <dbReference type="EMBL" id="KAF9749363.1"/>
    </source>
</evidence>
<name>A0A8H7KEU7_BIOOC</name>